<reference evidence="1 2" key="1">
    <citation type="journal article" date="2013" name="PLoS Genet.">
        <title>Distinctive expansion of potential virulence genes in the genome of the oomycete fish pathogen Saprolegnia parasitica.</title>
        <authorList>
            <person name="Jiang R.H."/>
            <person name="de Bruijn I."/>
            <person name="Haas B.J."/>
            <person name="Belmonte R."/>
            <person name="Lobach L."/>
            <person name="Christie J."/>
            <person name="van den Ackerveken G."/>
            <person name="Bottin A."/>
            <person name="Bulone V."/>
            <person name="Diaz-Moreno S.M."/>
            <person name="Dumas B."/>
            <person name="Fan L."/>
            <person name="Gaulin E."/>
            <person name="Govers F."/>
            <person name="Grenville-Briggs L.J."/>
            <person name="Horner N.R."/>
            <person name="Levin J.Z."/>
            <person name="Mammella M."/>
            <person name="Meijer H.J."/>
            <person name="Morris P."/>
            <person name="Nusbaum C."/>
            <person name="Oome S."/>
            <person name="Phillips A.J."/>
            <person name="van Rooyen D."/>
            <person name="Rzeszutek E."/>
            <person name="Saraiva M."/>
            <person name="Secombes C.J."/>
            <person name="Seidl M.F."/>
            <person name="Snel B."/>
            <person name="Stassen J.H."/>
            <person name="Sykes S."/>
            <person name="Tripathy S."/>
            <person name="van den Berg H."/>
            <person name="Vega-Arreguin J.C."/>
            <person name="Wawra S."/>
            <person name="Young S.K."/>
            <person name="Zeng Q."/>
            <person name="Dieguez-Uribeondo J."/>
            <person name="Russ C."/>
            <person name="Tyler B.M."/>
            <person name="van West P."/>
        </authorList>
    </citation>
    <scope>NUCLEOTIDE SEQUENCE [LARGE SCALE GENOMIC DNA]</scope>
    <source>
        <strain evidence="1 2">CBS 223.65</strain>
    </source>
</reference>
<evidence type="ECO:0000313" key="1">
    <source>
        <dbReference type="EMBL" id="KDO33331.1"/>
    </source>
</evidence>
<protein>
    <submittedName>
        <fullName evidence="1">Uncharacterized protein</fullName>
    </submittedName>
</protein>
<dbReference type="OrthoDB" id="78824at2759"/>
<dbReference type="RefSeq" id="XP_012196080.1">
    <property type="nucleotide sequence ID" value="XM_012340690.1"/>
</dbReference>
<accession>A0A067D3M4</accession>
<sequence length="255" mass="28007">MLSEYEALREARIAENKAMLASLGIAKMSEAPIDRPRKRAATDKPTPLAHQYRLVAQRQSKAQTTTAKKRQRATLELQSWNALHLRDRFLGKELGRGATVDGVKDLLKQANAGALESTSSLVFPDATALFASVDDDAPHGVFRTFNGAKDFSLSWTTTNAAALNHRLSSTVRAGSRDEGVLPLHLFVSLETDHVVYAGRLALLTRPGKMEANGTRAFIFQLVDEKQLPDATRSTLLEACPIADSKDLWRVSRAVQ</sequence>
<keyword evidence="2" id="KW-1185">Reference proteome</keyword>
<proteinExistence type="predicted"/>
<organism evidence="1 2">
    <name type="scientific">Saprolegnia parasitica (strain CBS 223.65)</name>
    <dbReference type="NCBI Taxonomy" id="695850"/>
    <lineage>
        <taxon>Eukaryota</taxon>
        <taxon>Sar</taxon>
        <taxon>Stramenopiles</taxon>
        <taxon>Oomycota</taxon>
        <taxon>Saprolegniomycetes</taxon>
        <taxon>Saprolegniales</taxon>
        <taxon>Saprolegniaceae</taxon>
        <taxon>Saprolegnia</taxon>
    </lineage>
</organism>
<dbReference type="AlphaFoldDB" id="A0A067D3M4"/>
<evidence type="ECO:0000313" key="2">
    <source>
        <dbReference type="Proteomes" id="UP000030745"/>
    </source>
</evidence>
<dbReference type="Proteomes" id="UP000030745">
    <property type="component" value="Unassembled WGS sequence"/>
</dbReference>
<name>A0A067D3M4_SAPPC</name>
<dbReference type="GeneID" id="24124702"/>
<dbReference type="KEGG" id="spar:SPRG_02139"/>
<dbReference type="VEuPathDB" id="FungiDB:SPRG_02139"/>
<gene>
    <name evidence="1" type="ORF">SPRG_02139</name>
</gene>
<dbReference type="EMBL" id="KK583193">
    <property type="protein sequence ID" value="KDO33331.1"/>
    <property type="molecule type" value="Genomic_DNA"/>
</dbReference>